<dbReference type="SUPFAM" id="SSF103481">
    <property type="entry name" value="Multidrug resistance efflux transporter EmrE"/>
    <property type="match status" value="1"/>
</dbReference>
<proteinExistence type="inferred from homology"/>
<evidence type="ECO:0000256" key="2">
    <source>
        <dbReference type="ARBA" id="ARBA00022448"/>
    </source>
</evidence>
<evidence type="ECO:0000313" key="9">
    <source>
        <dbReference type="EMBL" id="MFD2705704.1"/>
    </source>
</evidence>
<comment type="caution">
    <text evidence="9">The sequence shown here is derived from an EMBL/GenBank/DDBJ whole genome shotgun (WGS) entry which is preliminary data.</text>
</comment>
<keyword evidence="5 8" id="KW-1133">Transmembrane helix</keyword>
<keyword evidence="3" id="KW-1003">Cell membrane</keyword>
<comment type="similarity">
    <text evidence="7">Belongs to the drug/metabolite transporter (DMT) superfamily. Small multidrug resistance (SMR) (TC 2.A.7.1) family.</text>
</comment>
<feature type="transmembrane region" description="Helical" evidence="8">
    <location>
        <begin position="32"/>
        <end position="51"/>
    </location>
</feature>
<dbReference type="InterPro" id="IPR000390">
    <property type="entry name" value="Small_drug/metabolite_transptr"/>
</dbReference>
<dbReference type="RefSeq" id="WP_380712947.1">
    <property type="nucleotide sequence ID" value="NZ_JBHUML010000002.1"/>
</dbReference>
<evidence type="ECO:0000256" key="1">
    <source>
        <dbReference type="ARBA" id="ARBA00004651"/>
    </source>
</evidence>
<reference evidence="10" key="1">
    <citation type="journal article" date="2019" name="Int. J. Syst. Evol. Microbiol.">
        <title>The Global Catalogue of Microorganisms (GCM) 10K type strain sequencing project: providing services to taxonomists for standard genome sequencing and annotation.</title>
        <authorList>
            <consortium name="The Broad Institute Genomics Platform"/>
            <consortium name="The Broad Institute Genome Sequencing Center for Infectious Disease"/>
            <person name="Wu L."/>
            <person name="Ma J."/>
        </authorList>
    </citation>
    <scope>NUCLEOTIDE SEQUENCE [LARGE SCALE GENOMIC DNA]</scope>
    <source>
        <strain evidence="10">KCTC 33792</strain>
    </source>
</reference>
<evidence type="ECO:0000256" key="5">
    <source>
        <dbReference type="ARBA" id="ARBA00022989"/>
    </source>
</evidence>
<accession>A0ABW5T2S9</accession>
<sequence length="115" mass="12520">MIRYYIFLSFSILLEIIGAGFMKVSQGFTKPAASLVIITTYVLALIFYVLLTKQHGLGLINALWSGIGTVIVSAGGIILFQESMSMFKMGGILLIVAGVFGLHLPKPRIDTRKVV</sequence>
<keyword evidence="6 8" id="KW-0472">Membrane</keyword>
<name>A0ABW5T2S9_9BACI</name>
<dbReference type="EMBL" id="JBHUML010000002">
    <property type="protein sequence ID" value="MFD2705704.1"/>
    <property type="molecule type" value="Genomic_DNA"/>
</dbReference>
<dbReference type="Gene3D" id="1.10.3730.20">
    <property type="match status" value="1"/>
</dbReference>
<organism evidence="9 10">
    <name type="scientific">Salibacterium lacus</name>
    <dbReference type="NCBI Taxonomy" id="1898109"/>
    <lineage>
        <taxon>Bacteria</taxon>
        <taxon>Bacillati</taxon>
        <taxon>Bacillota</taxon>
        <taxon>Bacilli</taxon>
        <taxon>Bacillales</taxon>
        <taxon>Bacillaceae</taxon>
    </lineage>
</organism>
<dbReference type="Proteomes" id="UP001597520">
    <property type="component" value="Unassembled WGS sequence"/>
</dbReference>
<feature type="transmembrane region" description="Helical" evidence="8">
    <location>
        <begin position="58"/>
        <end position="80"/>
    </location>
</feature>
<evidence type="ECO:0000313" key="10">
    <source>
        <dbReference type="Proteomes" id="UP001597520"/>
    </source>
</evidence>
<dbReference type="PANTHER" id="PTHR30561:SF1">
    <property type="entry name" value="MULTIDRUG TRANSPORTER EMRE"/>
    <property type="match status" value="1"/>
</dbReference>
<feature type="transmembrane region" description="Helical" evidence="8">
    <location>
        <begin position="86"/>
        <end position="104"/>
    </location>
</feature>
<comment type="subcellular location">
    <subcellularLocation>
        <location evidence="1 7">Cell membrane</location>
        <topology evidence="1 7">Multi-pass membrane protein</topology>
    </subcellularLocation>
</comment>
<evidence type="ECO:0000256" key="8">
    <source>
        <dbReference type="SAM" id="Phobius"/>
    </source>
</evidence>
<protein>
    <submittedName>
        <fullName evidence="9">DMT family transporter</fullName>
    </submittedName>
</protein>
<dbReference type="PANTHER" id="PTHR30561">
    <property type="entry name" value="SMR FAMILY PROTON-DEPENDENT DRUG EFFLUX TRANSPORTER SUGE"/>
    <property type="match status" value="1"/>
</dbReference>
<keyword evidence="10" id="KW-1185">Reference proteome</keyword>
<evidence type="ECO:0000256" key="4">
    <source>
        <dbReference type="ARBA" id="ARBA00022692"/>
    </source>
</evidence>
<dbReference type="InterPro" id="IPR037185">
    <property type="entry name" value="EmrE-like"/>
</dbReference>
<keyword evidence="2" id="KW-0813">Transport</keyword>
<evidence type="ECO:0000256" key="3">
    <source>
        <dbReference type="ARBA" id="ARBA00022475"/>
    </source>
</evidence>
<keyword evidence="4 7" id="KW-0812">Transmembrane</keyword>
<evidence type="ECO:0000256" key="7">
    <source>
        <dbReference type="RuleBase" id="RU003942"/>
    </source>
</evidence>
<gene>
    <name evidence="9" type="ORF">ACFSUB_09495</name>
</gene>
<dbReference type="InterPro" id="IPR045324">
    <property type="entry name" value="Small_multidrug_res"/>
</dbReference>
<evidence type="ECO:0000256" key="6">
    <source>
        <dbReference type="ARBA" id="ARBA00023136"/>
    </source>
</evidence>
<dbReference type="Pfam" id="PF00893">
    <property type="entry name" value="Multi_Drug_Res"/>
    <property type="match status" value="1"/>
</dbReference>